<protein>
    <submittedName>
        <fullName evidence="1">Uncharacterized protein</fullName>
    </submittedName>
</protein>
<dbReference type="OrthoDB" id="8083267at2"/>
<evidence type="ECO:0000313" key="1">
    <source>
        <dbReference type="EMBL" id="OCX12836.1"/>
    </source>
</evidence>
<accession>A0A1C2DDX8</accession>
<dbReference type="RefSeq" id="WP_024924251.1">
    <property type="nucleotide sequence ID" value="NZ_MDEO01000036.1"/>
</dbReference>
<gene>
    <name evidence="1" type="ORF">QV13_24960</name>
</gene>
<dbReference type="STRING" id="1566387.QV13_24960"/>
<name>A0A1C2DDX8_9HYPH</name>
<dbReference type="EMBL" id="MDEO01000036">
    <property type="protein sequence ID" value="OCX12836.1"/>
    <property type="molecule type" value="Genomic_DNA"/>
</dbReference>
<proteinExistence type="predicted"/>
<evidence type="ECO:0000313" key="2">
    <source>
        <dbReference type="Proteomes" id="UP000094412"/>
    </source>
</evidence>
<comment type="caution">
    <text evidence="1">The sequence shown here is derived from an EMBL/GenBank/DDBJ whole genome shotgun (WGS) entry which is preliminary data.</text>
</comment>
<keyword evidence="2" id="KW-1185">Reference proteome</keyword>
<organism evidence="1 2">
    <name type="scientific">Mesorhizobium hungaricum</name>
    <dbReference type="NCBI Taxonomy" id="1566387"/>
    <lineage>
        <taxon>Bacteria</taxon>
        <taxon>Pseudomonadati</taxon>
        <taxon>Pseudomonadota</taxon>
        <taxon>Alphaproteobacteria</taxon>
        <taxon>Hyphomicrobiales</taxon>
        <taxon>Phyllobacteriaceae</taxon>
        <taxon>Mesorhizobium</taxon>
    </lineage>
</organism>
<sequence>MSTFEIYHSRQNRHHYVAVEAGDLRDNANGVRESQNLKFLTNVADDGEPRIAFDPNQARSRIARDGFYAFNVTIEIREHPE</sequence>
<dbReference type="Proteomes" id="UP000094412">
    <property type="component" value="Unassembled WGS sequence"/>
</dbReference>
<dbReference type="AlphaFoldDB" id="A0A1C2DDX8"/>
<reference evidence="1 2" key="1">
    <citation type="submission" date="2016-08" db="EMBL/GenBank/DDBJ databases">
        <title>Whole genome sequence of Mesorhizobium sp. strain UASWS1009 isolated from industrial sewage.</title>
        <authorList>
            <person name="Crovadore J."/>
            <person name="Calmin G."/>
            <person name="Chablais R."/>
            <person name="Cochard B."/>
            <person name="Lefort F."/>
        </authorList>
    </citation>
    <scope>NUCLEOTIDE SEQUENCE [LARGE SCALE GENOMIC DNA]</scope>
    <source>
        <strain evidence="1 2">UASWS1009</strain>
    </source>
</reference>